<evidence type="ECO:0000313" key="3">
    <source>
        <dbReference type="EMBL" id="KAH9831718.1"/>
    </source>
</evidence>
<proteinExistence type="predicted"/>
<feature type="compositionally biased region" description="Basic residues" evidence="2">
    <location>
        <begin position="22"/>
        <end position="36"/>
    </location>
</feature>
<feature type="coiled-coil region" evidence="1">
    <location>
        <begin position="687"/>
        <end position="714"/>
    </location>
</feature>
<dbReference type="PANTHER" id="PTHR33096">
    <property type="entry name" value="CXC2 DOMAIN-CONTAINING PROTEIN"/>
    <property type="match status" value="1"/>
</dbReference>
<comment type="caution">
    <text evidence="3">The sequence shown here is derived from an EMBL/GenBank/DDBJ whole genome shotgun (WGS) entry which is preliminary data.</text>
</comment>
<feature type="region of interest" description="Disordered" evidence="2">
    <location>
        <begin position="1"/>
        <end position="38"/>
    </location>
</feature>
<keyword evidence="1" id="KW-0175">Coiled coil</keyword>
<gene>
    <name evidence="3" type="ORF">C8Q71DRAFT_798813</name>
</gene>
<dbReference type="EMBL" id="JADCUA010000024">
    <property type="protein sequence ID" value="KAH9831718.1"/>
    <property type="molecule type" value="Genomic_DNA"/>
</dbReference>
<dbReference type="InterPro" id="IPR040521">
    <property type="entry name" value="KDZ"/>
</dbReference>
<evidence type="ECO:0000256" key="2">
    <source>
        <dbReference type="SAM" id="MobiDB-lite"/>
    </source>
</evidence>
<sequence length="787" mass="90098">MASVRSYLSSSVAVTSGNPFGPRKRSRNVKLSSSKKRREENAAEQRLFVAVLSKQTFKHVPPARYANATLVSNGFLGSSPQKPTVAISLKVLDAYRQLHRACPRLSVQAYVKSLCYIHRVPLKKHLVKQFSDAYDIYLDIQYHIDKLVDSALGRDTPDWRMHNACAPCLYKLEHEPTLKYSLLATMDGNQSLKLVDDAFRNGRVRADGREARTDIWLLPSEVDRFKDEAGKVEAPDVANAEVRYDHDDDIAWLGLSDREDDGNLEASVDVCVERWRNAGPEARKKMFALFAKTGIFVCLCRHGQLLILCDMIRSGELMKYPLAIINKLMEVYGPDILVGYDIACAFAKTLARSSLGPEARRLRMAGVVPAFHGHGHNRGCQVNWHPLYMNSVGKEDFEGCERCFSESNALAAGTRLSSAFHRQQAIEEFFRFWGEDKHHDSGTFIYNNYRQALNIIADDSRALAALSTELRVSTTDLEEYLKQEREYIHNRKNESPEVARKLDYLAALRRLEEASSKLTAATVELRKVEGNIAQYATKEVARVRGNRTRAANRYFATDDDCRAYEQELQIAVRWLPASDEYQEACQLLTLREYQRSLDELERLVVQRLFELTKAGMSGYKLREKISKALKARAEAIRKALKRYNDKAAKLNPPQVVDMVNLADFDLLRETRDDIRKQPWAQYPNRRATNLHFNIKRAREEIERLNVEIRRLLTSMYDEHVDYHLAVQQASVSAPYLAHELRERWQYRNSIHARIAARLHQTSQLPRFSGTLTTGLRIGRYSTFNTLT</sequence>
<name>A0ABQ8K4Z6_9APHY</name>
<protein>
    <submittedName>
        <fullName evidence="3">Uncharacterized protein</fullName>
    </submittedName>
</protein>
<dbReference type="RefSeq" id="XP_047774815.1">
    <property type="nucleotide sequence ID" value="XM_047925843.1"/>
</dbReference>
<dbReference type="Pfam" id="PF18758">
    <property type="entry name" value="KDZ"/>
    <property type="match status" value="1"/>
</dbReference>
<keyword evidence="4" id="KW-1185">Reference proteome</keyword>
<reference evidence="3 4" key="1">
    <citation type="journal article" date="2021" name="Environ. Microbiol.">
        <title>Gene family expansions and transcriptome signatures uncover fungal adaptations to wood decay.</title>
        <authorList>
            <person name="Hage H."/>
            <person name="Miyauchi S."/>
            <person name="Viragh M."/>
            <person name="Drula E."/>
            <person name="Min B."/>
            <person name="Chaduli D."/>
            <person name="Navarro D."/>
            <person name="Favel A."/>
            <person name="Norest M."/>
            <person name="Lesage-Meessen L."/>
            <person name="Balint B."/>
            <person name="Merenyi Z."/>
            <person name="de Eugenio L."/>
            <person name="Morin E."/>
            <person name="Martinez A.T."/>
            <person name="Baldrian P."/>
            <person name="Stursova M."/>
            <person name="Martinez M.J."/>
            <person name="Novotny C."/>
            <person name="Magnuson J.K."/>
            <person name="Spatafora J.W."/>
            <person name="Maurice S."/>
            <person name="Pangilinan J."/>
            <person name="Andreopoulos W."/>
            <person name="LaButti K."/>
            <person name="Hundley H."/>
            <person name="Na H."/>
            <person name="Kuo A."/>
            <person name="Barry K."/>
            <person name="Lipzen A."/>
            <person name="Henrissat B."/>
            <person name="Riley R."/>
            <person name="Ahrendt S."/>
            <person name="Nagy L.G."/>
            <person name="Grigoriev I.V."/>
            <person name="Martin F."/>
            <person name="Rosso M.N."/>
        </authorList>
    </citation>
    <scope>NUCLEOTIDE SEQUENCE [LARGE SCALE GENOMIC DNA]</scope>
    <source>
        <strain evidence="3 4">CIRM-BRFM 1785</strain>
    </source>
</reference>
<feature type="compositionally biased region" description="Polar residues" evidence="2">
    <location>
        <begin position="1"/>
        <end position="18"/>
    </location>
</feature>
<accession>A0ABQ8K4Z6</accession>
<dbReference type="PANTHER" id="PTHR33096:SF1">
    <property type="entry name" value="CXC1-LIKE CYSTEINE CLUSTER ASSOCIATED WITH KDZ TRANSPOSASES DOMAIN-CONTAINING PROTEIN"/>
    <property type="match status" value="1"/>
</dbReference>
<evidence type="ECO:0000313" key="4">
    <source>
        <dbReference type="Proteomes" id="UP000814176"/>
    </source>
</evidence>
<organism evidence="3 4">
    <name type="scientific">Rhodofomes roseus</name>
    <dbReference type="NCBI Taxonomy" id="34475"/>
    <lineage>
        <taxon>Eukaryota</taxon>
        <taxon>Fungi</taxon>
        <taxon>Dikarya</taxon>
        <taxon>Basidiomycota</taxon>
        <taxon>Agaricomycotina</taxon>
        <taxon>Agaricomycetes</taxon>
        <taxon>Polyporales</taxon>
        <taxon>Rhodofomes</taxon>
    </lineage>
</organism>
<evidence type="ECO:0000256" key="1">
    <source>
        <dbReference type="SAM" id="Coils"/>
    </source>
</evidence>
<dbReference type="Proteomes" id="UP000814176">
    <property type="component" value="Unassembled WGS sequence"/>
</dbReference>
<dbReference type="GeneID" id="72006575"/>